<accession>A0ABU0IU13</accession>
<sequence length="148" mass="16744">MEFFFGHGMIAPVLALIAWTLFMQLWLYAARIPAMRKYQVNLEDVRQGRPVNALPPRVTRVADNFNHLHEQPTVFYALALAAQLAGATDLWSLHLAWAYVALRVVHSLIQATANIIPIRFLVFTISSFVLLALLVRTAAQVFGWNLPF</sequence>
<dbReference type="SUPFAM" id="SSF161084">
    <property type="entry name" value="MAPEG domain-like"/>
    <property type="match status" value="1"/>
</dbReference>
<evidence type="ECO:0000256" key="3">
    <source>
        <dbReference type="ARBA" id="ARBA00022989"/>
    </source>
</evidence>
<dbReference type="Proteomes" id="UP001228905">
    <property type="component" value="Unassembled WGS sequence"/>
</dbReference>
<evidence type="ECO:0000256" key="1">
    <source>
        <dbReference type="ARBA" id="ARBA00004370"/>
    </source>
</evidence>
<feature type="transmembrane region" description="Helical" evidence="5">
    <location>
        <begin position="6"/>
        <end position="29"/>
    </location>
</feature>
<evidence type="ECO:0008006" key="8">
    <source>
        <dbReference type="Google" id="ProtNLM"/>
    </source>
</evidence>
<name>A0ABU0IU13_9CAUL</name>
<dbReference type="RefSeq" id="WP_307350889.1">
    <property type="nucleotide sequence ID" value="NZ_JAUSVS010000007.1"/>
</dbReference>
<comment type="subcellular location">
    <subcellularLocation>
        <location evidence="1">Membrane</location>
    </subcellularLocation>
</comment>
<reference evidence="6 7" key="1">
    <citation type="submission" date="2023-07" db="EMBL/GenBank/DDBJ databases">
        <title>Genomic Encyclopedia of Type Strains, Phase IV (KMG-IV): sequencing the most valuable type-strain genomes for metagenomic binning, comparative biology and taxonomic classification.</title>
        <authorList>
            <person name="Goeker M."/>
        </authorList>
    </citation>
    <scope>NUCLEOTIDE SEQUENCE [LARGE SCALE GENOMIC DNA]</scope>
    <source>
        <strain evidence="6 7">DSM 18695</strain>
    </source>
</reference>
<proteinExistence type="predicted"/>
<evidence type="ECO:0000313" key="7">
    <source>
        <dbReference type="Proteomes" id="UP001228905"/>
    </source>
</evidence>
<dbReference type="InterPro" id="IPR023352">
    <property type="entry name" value="MAPEG-like_dom_sf"/>
</dbReference>
<keyword evidence="4 5" id="KW-0472">Membrane</keyword>
<dbReference type="Gene3D" id="1.20.120.550">
    <property type="entry name" value="Membrane associated eicosanoid/glutathione metabolism-like domain"/>
    <property type="match status" value="1"/>
</dbReference>
<evidence type="ECO:0000256" key="2">
    <source>
        <dbReference type="ARBA" id="ARBA00022692"/>
    </source>
</evidence>
<keyword evidence="3 5" id="KW-1133">Transmembrane helix</keyword>
<dbReference type="Pfam" id="PF01124">
    <property type="entry name" value="MAPEG"/>
    <property type="match status" value="1"/>
</dbReference>
<keyword evidence="2 5" id="KW-0812">Transmembrane</keyword>
<evidence type="ECO:0000256" key="4">
    <source>
        <dbReference type="ARBA" id="ARBA00023136"/>
    </source>
</evidence>
<feature type="transmembrane region" description="Helical" evidence="5">
    <location>
        <begin position="120"/>
        <end position="139"/>
    </location>
</feature>
<dbReference type="EMBL" id="JAUSVS010000007">
    <property type="protein sequence ID" value="MDQ0465503.1"/>
    <property type="molecule type" value="Genomic_DNA"/>
</dbReference>
<evidence type="ECO:0000313" key="6">
    <source>
        <dbReference type="EMBL" id="MDQ0465503.1"/>
    </source>
</evidence>
<keyword evidence="7" id="KW-1185">Reference proteome</keyword>
<evidence type="ECO:0000256" key="5">
    <source>
        <dbReference type="SAM" id="Phobius"/>
    </source>
</evidence>
<gene>
    <name evidence="6" type="ORF">QO010_003292</name>
</gene>
<dbReference type="InterPro" id="IPR001129">
    <property type="entry name" value="Membr-assoc_MAPEG"/>
</dbReference>
<organism evidence="6 7">
    <name type="scientific">Caulobacter ginsengisoli</name>
    <dbReference type="NCBI Taxonomy" id="400775"/>
    <lineage>
        <taxon>Bacteria</taxon>
        <taxon>Pseudomonadati</taxon>
        <taxon>Pseudomonadota</taxon>
        <taxon>Alphaproteobacteria</taxon>
        <taxon>Caulobacterales</taxon>
        <taxon>Caulobacteraceae</taxon>
        <taxon>Caulobacter</taxon>
    </lineage>
</organism>
<comment type="caution">
    <text evidence="6">The sequence shown here is derived from an EMBL/GenBank/DDBJ whole genome shotgun (WGS) entry which is preliminary data.</text>
</comment>
<protein>
    <recommendedName>
        <fullName evidence="8">MAPEG family protein</fullName>
    </recommendedName>
</protein>